<reference evidence="2 3" key="1">
    <citation type="submission" date="2017-10" db="EMBL/GenBank/DDBJ databases">
        <title>Extensive intraspecific genome diversity in a model arbuscular mycorrhizal fungus.</title>
        <authorList>
            <person name="Chen E.C.H."/>
            <person name="Morin E."/>
            <person name="Baudet D."/>
            <person name="Noel J."/>
            <person name="Ndikumana S."/>
            <person name="Charron P."/>
            <person name="St-Onge C."/>
            <person name="Giorgi J."/>
            <person name="Grigoriev I.V."/>
            <person name="Roux C."/>
            <person name="Martin F.M."/>
            <person name="Corradi N."/>
        </authorList>
    </citation>
    <scope>NUCLEOTIDE SEQUENCE [LARGE SCALE GENOMIC DNA]</scope>
    <source>
        <strain evidence="2 3">A1</strain>
    </source>
</reference>
<dbReference type="VEuPathDB" id="FungiDB:RhiirA1_451021"/>
<accession>A0A2N0SDC9</accession>
<evidence type="ECO:0000313" key="2">
    <source>
        <dbReference type="EMBL" id="PKC73556.1"/>
    </source>
</evidence>
<comment type="caution">
    <text evidence="2">The sequence shown here is derived from an EMBL/GenBank/DDBJ whole genome shotgun (WGS) entry which is preliminary data.</text>
</comment>
<dbReference type="Gene3D" id="1.25.40.10">
    <property type="entry name" value="Tetratricopeptide repeat domain"/>
    <property type="match status" value="1"/>
</dbReference>
<gene>
    <name evidence="2" type="ORF">RhiirA1_451021</name>
</gene>
<proteinExistence type="predicted"/>
<dbReference type="InterPro" id="IPR011990">
    <property type="entry name" value="TPR-like_helical_dom_sf"/>
</dbReference>
<sequence length="111" mass="12809">MPYAEFSLIIKDFNKALMMNPKDSWVINRRARCYAEIGKREEAINDSNRTLKYNPSNGYLIVYQSQLEKVAIIVGIQVHFTKTQFSEEILPEMFHLSAISPTNNFSNGHSH</sequence>
<organism evidence="2 3">
    <name type="scientific">Rhizophagus irregularis</name>
    <dbReference type="NCBI Taxonomy" id="588596"/>
    <lineage>
        <taxon>Eukaryota</taxon>
        <taxon>Fungi</taxon>
        <taxon>Fungi incertae sedis</taxon>
        <taxon>Mucoromycota</taxon>
        <taxon>Glomeromycotina</taxon>
        <taxon>Glomeromycetes</taxon>
        <taxon>Glomerales</taxon>
        <taxon>Glomeraceae</taxon>
        <taxon>Rhizophagus</taxon>
    </lineage>
</organism>
<reference evidence="2 3" key="2">
    <citation type="submission" date="2017-10" db="EMBL/GenBank/DDBJ databases">
        <title>Genome analyses suggest a sexual origin of heterokaryosis in a supposedly ancient asexual fungus.</title>
        <authorList>
            <person name="Corradi N."/>
            <person name="Sedzielewska K."/>
            <person name="Noel J."/>
            <person name="Charron P."/>
            <person name="Farinelli L."/>
            <person name="Marton T."/>
            <person name="Kruger M."/>
            <person name="Pelin A."/>
            <person name="Brachmann A."/>
            <person name="Corradi N."/>
        </authorList>
    </citation>
    <scope>NUCLEOTIDE SEQUENCE [LARGE SCALE GENOMIC DNA]</scope>
    <source>
        <strain evidence="2 3">A1</strain>
    </source>
</reference>
<name>A0A2N0SDC9_9GLOM</name>
<keyword evidence="1" id="KW-0802">TPR repeat</keyword>
<evidence type="ECO:0000256" key="1">
    <source>
        <dbReference type="PROSITE-ProRule" id="PRU00339"/>
    </source>
</evidence>
<dbReference type="AlphaFoldDB" id="A0A2N0SDC9"/>
<protein>
    <submittedName>
        <fullName evidence="2">Uncharacterized protein</fullName>
    </submittedName>
</protein>
<evidence type="ECO:0000313" key="3">
    <source>
        <dbReference type="Proteomes" id="UP000232688"/>
    </source>
</evidence>
<dbReference type="SUPFAM" id="SSF48452">
    <property type="entry name" value="TPR-like"/>
    <property type="match status" value="1"/>
</dbReference>
<dbReference type="PROSITE" id="PS50005">
    <property type="entry name" value="TPR"/>
    <property type="match status" value="1"/>
</dbReference>
<dbReference type="InterPro" id="IPR019734">
    <property type="entry name" value="TPR_rpt"/>
</dbReference>
<dbReference type="Proteomes" id="UP000232688">
    <property type="component" value="Unassembled WGS sequence"/>
</dbReference>
<feature type="repeat" description="TPR" evidence="1">
    <location>
        <begin position="24"/>
        <end position="57"/>
    </location>
</feature>
<dbReference type="EMBL" id="LLXH01000083">
    <property type="protein sequence ID" value="PKC73556.1"/>
    <property type="molecule type" value="Genomic_DNA"/>
</dbReference>